<keyword evidence="1" id="KW-0378">Hydrolase</keyword>
<dbReference type="RefSeq" id="WP_093267060.1">
    <property type="nucleotide sequence ID" value="NZ_FNOK01000016.1"/>
</dbReference>
<organism evidence="1 2">
    <name type="scientific">Saccharopolyspora shandongensis</name>
    <dbReference type="NCBI Taxonomy" id="418495"/>
    <lineage>
        <taxon>Bacteria</taxon>
        <taxon>Bacillati</taxon>
        <taxon>Actinomycetota</taxon>
        <taxon>Actinomycetes</taxon>
        <taxon>Pseudonocardiales</taxon>
        <taxon>Pseudonocardiaceae</taxon>
        <taxon>Saccharopolyspora</taxon>
    </lineage>
</organism>
<sequence>MSAPSAALHVVRSRPVLTWRCARPWLAISSAARGGGIGPRSWVLNATVVTDYDNPDPAAHVDEMAAELGLSGDGVGLLTAVDVRHEVTAVDGGVRASVTTGVGCPIWAAAREEAVTSWKPGTINAVCWSPVRLSEAALVNAVATVAEAKAQALLESGVAGTGTVTDATVVLCPVDGEAESYGGPRSRIGAGLARAVHAAVTAGLRVQNPRHGEDPDFA</sequence>
<dbReference type="STRING" id="418495.SAMN05216215_101687"/>
<gene>
    <name evidence="1" type="ORF">SAMN05216215_101687</name>
</gene>
<dbReference type="AlphaFoldDB" id="A0A1H3F646"/>
<dbReference type="InterPro" id="IPR052209">
    <property type="entry name" value="CbiZ"/>
</dbReference>
<dbReference type="InterPro" id="IPR002808">
    <property type="entry name" value="AdoCbi_amidolase"/>
</dbReference>
<dbReference type="Pfam" id="PF01955">
    <property type="entry name" value="CbiZ"/>
    <property type="match status" value="1"/>
</dbReference>
<proteinExistence type="predicted"/>
<dbReference type="PANTHER" id="PTHR35336:SF5">
    <property type="entry name" value="ADENOSYLCOBINAMIDE AMIDOHYDROLASE"/>
    <property type="match status" value="1"/>
</dbReference>
<reference evidence="2" key="1">
    <citation type="submission" date="2016-10" db="EMBL/GenBank/DDBJ databases">
        <authorList>
            <person name="Varghese N."/>
            <person name="Submissions S."/>
        </authorList>
    </citation>
    <scope>NUCLEOTIDE SEQUENCE [LARGE SCALE GENOMIC DNA]</scope>
    <source>
        <strain evidence="2">CGMCC 4.3530</strain>
    </source>
</reference>
<accession>A0A1H3F646</accession>
<dbReference type="PANTHER" id="PTHR35336">
    <property type="entry name" value="ADENOSYLCOBINAMIDE AMIDOHYDROLASE"/>
    <property type="match status" value="1"/>
</dbReference>
<protein>
    <submittedName>
        <fullName evidence="1">Adenosylcobinamide amidohydrolase</fullName>
    </submittedName>
</protein>
<evidence type="ECO:0000313" key="1">
    <source>
        <dbReference type="EMBL" id="SDX86400.1"/>
    </source>
</evidence>
<keyword evidence="2" id="KW-1185">Reference proteome</keyword>
<evidence type="ECO:0000313" key="2">
    <source>
        <dbReference type="Proteomes" id="UP000199529"/>
    </source>
</evidence>
<dbReference type="OrthoDB" id="5242020at2"/>
<name>A0A1H3F646_9PSEU</name>
<dbReference type="EMBL" id="FNOK01000016">
    <property type="protein sequence ID" value="SDX86400.1"/>
    <property type="molecule type" value="Genomic_DNA"/>
</dbReference>
<dbReference type="Proteomes" id="UP000199529">
    <property type="component" value="Unassembled WGS sequence"/>
</dbReference>
<dbReference type="GO" id="GO:0016787">
    <property type="term" value="F:hydrolase activity"/>
    <property type="evidence" value="ECO:0007669"/>
    <property type="project" value="UniProtKB-KW"/>
</dbReference>